<dbReference type="Gene3D" id="3.90.380.10">
    <property type="entry name" value="Naphthalene 1,2-dioxygenase Alpha Subunit, Chain A, domain 1"/>
    <property type="match status" value="1"/>
</dbReference>
<keyword evidence="13 15" id="KW-0472">Membrane</keyword>
<feature type="region of interest" description="Disordered" evidence="14">
    <location>
        <begin position="293"/>
        <end position="325"/>
    </location>
</feature>
<dbReference type="InterPro" id="IPR013626">
    <property type="entry name" value="PaO"/>
</dbReference>
<dbReference type="InterPro" id="IPR050584">
    <property type="entry name" value="Cholesterol_7-desaturase"/>
</dbReference>
<dbReference type="InterPro" id="IPR017941">
    <property type="entry name" value="Rieske_2Fe-2S"/>
</dbReference>
<evidence type="ECO:0000256" key="5">
    <source>
        <dbReference type="ARBA" id="ARBA00022692"/>
    </source>
</evidence>
<comment type="subcellular location">
    <subcellularLocation>
        <location evidence="2">Membrane</location>
    </subcellularLocation>
    <subcellularLocation>
        <location evidence="1">Plastid</location>
        <location evidence="1">Chloroplast</location>
    </subcellularLocation>
</comment>
<sequence length="578" mass="64778">MMHQKYSLLSETRYPIKLGSRGPLESRSRKTKYCHSKLEHTALRVLQTERETEYLNESLEKPEICITETQAADAFPWFEHWCPAAPVSSLDPNRPTHISMMGLDLVVWNSDGTSSGWHCFEDMCPHRLAPLSEGRVENGQLHCAYHGWQFNSKGSCMKIPQIADAEKHANSCSSSRCSVRNYPVNVSQGLLWILPLPGPMGEAAAAAKPSPGVPELEEAAKNVWYQRTGWFVRDLPLRFDTAMENILDPSHVPFAHHGVQGNRKKVVHREMHIIDQKVTKDVGFKIVNEPPQSSATTLKTASADTQHLTQDSAQIKSTSKSGANDAKNTGFKSNFGFQPPFLVSYEVGSFGAMKVLATPTKPGWSRMFVSFLGRHDAKLPWFLKALIMLKEGNPAIEHALARHPVLDGDTYMLHLEERKLLARGNNWSREYFMPANADTGVIAWRRWLRDFGGEVPTLRATDVMPDAMPREQVLDRYHQHTKNCKDCQQAVKITDILSGICLAVAALSTIIFISKLTTVMSIAAQPHSTTLVTALMSVLQQPSSGLAVALVVVGIFTWRALQRFRRNFFFTDYVHAFK</sequence>
<dbReference type="PANTHER" id="PTHR21266">
    <property type="entry name" value="IRON-SULFUR DOMAIN CONTAINING PROTEIN"/>
    <property type="match status" value="1"/>
</dbReference>
<keyword evidence="7" id="KW-0479">Metal-binding</keyword>
<dbReference type="AlphaFoldDB" id="A0A250WYZ4"/>
<keyword evidence="11" id="KW-0408">Iron</keyword>
<keyword evidence="4" id="KW-0934">Plastid</keyword>
<evidence type="ECO:0000256" key="7">
    <source>
        <dbReference type="ARBA" id="ARBA00022723"/>
    </source>
</evidence>
<evidence type="ECO:0000313" key="17">
    <source>
        <dbReference type="EMBL" id="GAX76051.1"/>
    </source>
</evidence>
<evidence type="ECO:0000259" key="16">
    <source>
        <dbReference type="PROSITE" id="PS51296"/>
    </source>
</evidence>
<evidence type="ECO:0000256" key="8">
    <source>
        <dbReference type="ARBA" id="ARBA00022946"/>
    </source>
</evidence>
<dbReference type="Pfam" id="PF08417">
    <property type="entry name" value="PaO"/>
    <property type="match status" value="1"/>
</dbReference>
<evidence type="ECO:0000256" key="10">
    <source>
        <dbReference type="ARBA" id="ARBA00023002"/>
    </source>
</evidence>
<feature type="transmembrane region" description="Helical" evidence="15">
    <location>
        <begin position="544"/>
        <end position="561"/>
    </location>
</feature>
<keyword evidence="5 15" id="KW-0812">Transmembrane</keyword>
<dbReference type="SUPFAM" id="SSF55961">
    <property type="entry name" value="Bet v1-like"/>
    <property type="match status" value="1"/>
</dbReference>
<evidence type="ECO:0000256" key="9">
    <source>
        <dbReference type="ARBA" id="ARBA00022989"/>
    </source>
</evidence>
<dbReference type="Pfam" id="PF00355">
    <property type="entry name" value="Rieske"/>
    <property type="match status" value="1"/>
</dbReference>
<dbReference type="SUPFAM" id="SSF50022">
    <property type="entry name" value="ISP domain"/>
    <property type="match status" value="1"/>
</dbReference>
<dbReference type="Proteomes" id="UP000232323">
    <property type="component" value="Unassembled WGS sequence"/>
</dbReference>
<keyword evidence="9 15" id="KW-1133">Transmembrane helix</keyword>
<comment type="caution">
    <text evidence="17">The sequence shown here is derived from an EMBL/GenBank/DDBJ whole genome shotgun (WGS) entry which is preliminary data.</text>
</comment>
<accession>A0A250WYZ4</accession>
<feature type="transmembrane region" description="Helical" evidence="15">
    <location>
        <begin position="500"/>
        <end position="524"/>
    </location>
</feature>
<dbReference type="GO" id="GO:0009507">
    <property type="term" value="C:chloroplast"/>
    <property type="evidence" value="ECO:0007669"/>
    <property type="project" value="UniProtKB-SubCell"/>
</dbReference>
<dbReference type="STRING" id="1157962.A0A250WYZ4"/>
<dbReference type="GO" id="GO:0051537">
    <property type="term" value="F:2 iron, 2 sulfur cluster binding"/>
    <property type="evidence" value="ECO:0007669"/>
    <property type="project" value="UniProtKB-KW"/>
</dbReference>
<gene>
    <name evidence="17" type="ORF">CEUSTIGMA_g3494.t1</name>
</gene>
<evidence type="ECO:0000256" key="1">
    <source>
        <dbReference type="ARBA" id="ARBA00004229"/>
    </source>
</evidence>
<reference evidence="17 18" key="1">
    <citation type="submission" date="2017-08" db="EMBL/GenBank/DDBJ databases">
        <title>Acidophilic green algal genome provides insights into adaptation to an acidic environment.</title>
        <authorList>
            <person name="Hirooka S."/>
            <person name="Hirose Y."/>
            <person name="Kanesaki Y."/>
            <person name="Higuchi S."/>
            <person name="Fujiwara T."/>
            <person name="Onuma R."/>
            <person name="Era A."/>
            <person name="Ohbayashi R."/>
            <person name="Uzuka A."/>
            <person name="Nozaki H."/>
            <person name="Yoshikawa H."/>
            <person name="Miyagishima S.Y."/>
        </authorList>
    </citation>
    <scope>NUCLEOTIDE SEQUENCE [LARGE SCALE GENOMIC DNA]</scope>
    <source>
        <strain evidence="17 18">NIES-2499</strain>
    </source>
</reference>
<evidence type="ECO:0000256" key="2">
    <source>
        <dbReference type="ARBA" id="ARBA00004370"/>
    </source>
</evidence>
<dbReference type="GO" id="GO:0010277">
    <property type="term" value="F:chlorophyllide a oxygenase activity"/>
    <property type="evidence" value="ECO:0007669"/>
    <property type="project" value="InterPro"/>
</dbReference>
<keyword evidence="3" id="KW-0150">Chloroplast</keyword>
<proteinExistence type="predicted"/>
<evidence type="ECO:0000313" key="18">
    <source>
        <dbReference type="Proteomes" id="UP000232323"/>
    </source>
</evidence>
<organism evidence="17 18">
    <name type="scientific">Chlamydomonas eustigma</name>
    <dbReference type="NCBI Taxonomy" id="1157962"/>
    <lineage>
        <taxon>Eukaryota</taxon>
        <taxon>Viridiplantae</taxon>
        <taxon>Chlorophyta</taxon>
        <taxon>core chlorophytes</taxon>
        <taxon>Chlorophyceae</taxon>
        <taxon>CS clade</taxon>
        <taxon>Chlamydomonadales</taxon>
        <taxon>Chlamydomonadaceae</taxon>
        <taxon>Chlamydomonas</taxon>
    </lineage>
</organism>
<dbReference type="GO" id="GO:0016020">
    <property type="term" value="C:membrane"/>
    <property type="evidence" value="ECO:0007669"/>
    <property type="project" value="UniProtKB-SubCell"/>
</dbReference>
<dbReference type="PROSITE" id="PS51296">
    <property type="entry name" value="RIESKE"/>
    <property type="match status" value="1"/>
</dbReference>
<evidence type="ECO:0000256" key="6">
    <source>
        <dbReference type="ARBA" id="ARBA00022714"/>
    </source>
</evidence>
<evidence type="ECO:0000256" key="12">
    <source>
        <dbReference type="ARBA" id="ARBA00023014"/>
    </source>
</evidence>
<dbReference type="OrthoDB" id="426882at2759"/>
<keyword evidence="10" id="KW-0560">Oxidoreductase</keyword>
<evidence type="ECO:0000256" key="14">
    <source>
        <dbReference type="SAM" id="MobiDB-lite"/>
    </source>
</evidence>
<keyword evidence="12" id="KW-0411">Iron-sulfur</keyword>
<protein>
    <recommendedName>
        <fullName evidence="16">Rieske domain-containing protein</fullName>
    </recommendedName>
</protein>
<name>A0A250WYZ4_9CHLO</name>
<dbReference type="PANTHER" id="PTHR21266:SF32">
    <property type="entry name" value="CHOLESTEROL 7-DESATURASE NVD"/>
    <property type="match status" value="1"/>
</dbReference>
<dbReference type="EMBL" id="BEGY01000015">
    <property type="protein sequence ID" value="GAX76051.1"/>
    <property type="molecule type" value="Genomic_DNA"/>
</dbReference>
<evidence type="ECO:0000256" key="4">
    <source>
        <dbReference type="ARBA" id="ARBA00022640"/>
    </source>
</evidence>
<dbReference type="GO" id="GO:0046872">
    <property type="term" value="F:metal ion binding"/>
    <property type="evidence" value="ECO:0007669"/>
    <property type="project" value="UniProtKB-KW"/>
</dbReference>
<dbReference type="InterPro" id="IPR036922">
    <property type="entry name" value="Rieske_2Fe-2S_sf"/>
</dbReference>
<evidence type="ECO:0000256" key="13">
    <source>
        <dbReference type="ARBA" id="ARBA00023136"/>
    </source>
</evidence>
<evidence type="ECO:0000256" key="11">
    <source>
        <dbReference type="ARBA" id="ARBA00023004"/>
    </source>
</evidence>
<evidence type="ECO:0000256" key="15">
    <source>
        <dbReference type="SAM" id="Phobius"/>
    </source>
</evidence>
<feature type="domain" description="Rieske" evidence="16">
    <location>
        <begin position="82"/>
        <end position="193"/>
    </location>
</feature>
<dbReference type="Gene3D" id="2.102.10.10">
    <property type="entry name" value="Rieske [2Fe-2S] iron-sulphur domain"/>
    <property type="match status" value="1"/>
</dbReference>
<evidence type="ECO:0000256" key="3">
    <source>
        <dbReference type="ARBA" id="ARBA00022528"/>
    </source>
</evidence>
<keyword evidence="18" id="KW-1185">Reference proteome</keyword>
<keyword evidence="8" id="KW-0809">Transit peptide</keyword>
<keyword evidence="6" id="KW-0001">2Fe-2S</keyword>